<reference evidence="2 3" key="1">
    <citation type="submission" date="2019-03" db="EMBL/GenBank/DDBJ databases">
        <title>Draft genome of Brevundimonas sp. a heavy metal resistant soil bacteria.</title>
        <authorList>
            <person name="Soto J."/>
        </authorList>
    </citation>
    <scope>NUCLEOTIDE SEQUENCE [LARGE SCALE GENOMIC DNA]</scope>
    <source>
        <strain evidence="2 3">B-10</strain>
    </source>
</reference>
<sequence length="191" mass="21815">MNSLDATDRFKSYLAADENVLWAGQPKQGLMVSGKDIFLIPFTLLWGGFAIFWNAMVWILPGGEQAGLWFFRLWGLPFLVVGLYMIVGRFFHDAMIRKTQFYAVTNQRVLMLRGRKQPKLTSLDIRRLPKLELSERSDGTGSIVFEGNWMTSAIAMNGFGLWTPSLGGSSQFLQIRNLRQVYDLIRAQDRI</sequence>
<keyword evidence="1" id="KW-0472">Membrane</keyword>
<evidence type="ECO:0000313" key="3">
    <source>
        <dbReference type="Proteomes" id="UP000298216"/>
    </source>
</evidence>
<dbReference type="EMBL" id="SPVH01000002">
    <property type="protein sequence ID" value="TFW14167.1"/>
    <property type="molecule type" value="Genomic_DNA"/>
</dbReference>
<proteinExistence type="predicted"/>
<gene>
    <name evidence="2" type="ORF">EGY25_02865</name>
</gene>
<name>A0A4Y9RY06_9CAUL</name>
<feature type="transmembrane region" description="Helical" evidence="1">
    <location>
        <begin position="37"/>
        <end position="60"/>
    </location>
</feature>
<feature type="transmembrane region" description="Helical" evidence="1">
    <location>
        <begin position="66"/>
        <end position="87"/>
    </location>
</feature>
<evidence type="ECO:0000256" key="1">
    <source>
        <dbReference type="SAM" id="Phobius"/>
    </source>
</evidence>
<keyword evidence="3" id="KW-1185">Reference proteome</keyword>
<dbReference type="RefSeq" id="WP_135193556.1">
    <property type="nucleotide sequence ID" value="NZ_SPVH01000002.1"/>
</dbReference>
<protein>
    <submittedName>
        <fullName evidence="2">PH domain-containing protein</fullName>
    </submittedName>
</protein>
<keyword evidence="1" id="KW-1133">Transmembrane helix</keyword>
<comment type="caution">
    <text evidence="2">The sequence shown here is derived from an EMBL/GenBank/DDBJ whole genome shotgun (WGS) entry which is preliminary data.</text>
</comment>
<keyword evidence="1" id="KW-0812">Transmembrane</keyword>
<organism evidence="2 3">
    <name type="scientific">Brevundimonas intermedia</name>
    <dbReference type="NCBI Taxonomy" id="74315"/>
    <lineage>
        <taxon>Bacteria</taxon>
        <taxon>Pseudomonadati</taxon>
        <taxon>Pseudomonadota</taxon>
        <taxon>Alphaproteobacteria</taxon>
        <taxon>Caulobacterales</taxon>
        <taxon>Caulobacteraceae</taxon>
        <taxon>Brevundimonas</taxon>
    </lineage>
</organism>
<dbReference type="OrthoDB" id="199424at2"/>
<dbReference type="AlphaFoldDB" id="A0A4Y9RY06"/>
<dbReference type="Proteomes" id="UP000298216">
    <property type="component" value="Unassembled WGS sequence"/>
</dbReference>
<evidence type="ECO:0000313" key="2">
    <source>
        <dbReference type="EMBL" id="TFW14167.1"/>
    </source>
</evidence>
<accession>A0A4Y9RY06</accession>